<evidence type="ECO:0000256" key="1">
    <source>
        <dbReference type="SAM" id="MobiDB-lite"/>
    </source>
</evidence>
<protein>
    <submittedName>
        <fullName evidence="2">Uncharacterized protein</fullName>
    </submittedName>
</protein>
<name>A0A951PQM5_9CYAN</name>
<dbReference type="Proteomes" id="UP000753908">
    <property type="component" value="Unassembled WGS sequence"/>
</dbReference>
<evidence type="ECO:0000313" key="3">
    <source>
        <dbReference type="Proteomes" id="UP000753908"/>
    </source>
</evidence>
<gene>
    <name evidence="2" type="ORF">KME25_28830</name>
</gene>
<dbReference type="EMBL" id="JAHHIF010000061">
    <property type="protein sequence ID" value="MBW4548410.1"/>
    <property type="molecule type" value="Genomic_DNA"/>
</dbReference>
<feature type="compositionally biased region" description="Basic residues" evidence="1">
    <location>
        <begin position="18"/>
        <end position="31"/>
    </location>
</feature>
<proteinExistence type="predicted"/>
<evidence type="ECO:0000313" key="2">
    <source>
        <dbReference type="EMBL" id="MBW4548410.1"/>
    </source>
</evidence>
<reference evidence="2" key="1">
    <citation type="submission" date="2021-05" db="EMBL/GenBank/DDBJ databases">
        <authorList>
            <person name="Pietrasiak N."/>
            <person name="Ward R."/>
            <person name="Stajich J.E."/>
            <person name="Kurbessoian T."/>
        </authorList>
    </citation>
    <scope>NUCLEOTIDE SEQUENCE</scope>
    <source>
        <strain evidence="2">CPER-KK1</strain>
    </source>
</reference>
<feature type="region of interest" description="Disordered" evidence="1">
    <location>
        <begin position="92"/>
        <end position="130"/>
    </location>
</feature>
<sequence>MNAIQPPRPTGQPLEPHRKVRRTQRPQRRHSYSAVAGETTAKLVVNLVISAAALTGLIQLLPYHLSQQGKLREVSAEVKRTETRVNSLRTDFSRSFDPGQAKSVMHEQSYRVDPTQRQIVWQDPSTKDDH</sequence>
<feature type="region of interest" description="Disordered" evidence="1">
    <location>
        <begin position="1"/>
        <end position="33"/>
    </location>
</feature>
<feature type="compositionally biased region" description="Pro residues" evidence="1">
    <location>
        <begin position="1"/>
        <end position="10"/>
    </location>
</feature>
<comment type="caution">
    <text evidence="2">The sequence shown here is derived from an EMBL/GenBank/DDBJ whole genome shotgun (WGS) entry which is preliminary data.</text>
</comment>
<accession>A0A951PQM5</accession>
<organism evidence="2 3">
    <name type="scientific">Symplocastrum torsivum CPER-KK1</name>
    <dbReference type="NCBI Taxonomy" id="450513"/>
    <lineage>
        <taxon>Bacteria</taxon>
        <taxon>Bacillati</taxon>
        <taxon>Cyanobacteriota</taxon>
        <taxon>Cyanophyceae</taxon>
        <taxon>Oscillatoriophycideae</taxon>
        <taxon>Oscillatoriales</taxon>
        <taxon>Microcoleaceae</taxon>
        <taxon>Symplocastrum</taxon>
    </lineage>
</organism>
<dbReference type="AlphaFoldDB" id="A0A951PQM5"/>
<reference evidence="2" key="2">
    <citation type="journal article" date="2022" name="Microbiol. Resour. Announc.">
        <title>Metagenome Sequencing to Explore Phylogenomics of Terrestrial Cyanobacteria.</title>
        <authorList>
            <person name="Ward R.D."/>
            <person name="Stajich J.E."/>
            <person name="Johansen J.R."/>
            <person name="Huntemann M."/>
            <person name="Clum A."/>
            <person name="Foster B."/>
            <person name="Foster B."/>
            <person name="Roux S."/>
            <person name="Palaniappan K."/>
            <person name="Varghese N."/>
            <person name="Mukherjee S."/>
            <person name="Reddy T.B.K."/>
            <person name="Daum C."/>
            <person name="Copeland A."/>
            <person name="Chen I.A."/>
            <person name="Ivanova N.N."/>
            <person name="Kyrpides N.C."/>
            <person name="Shapiro N."/>
            <person name="Eloe-Fadrosh E.A."/>
            <person name="Pietrasiak N."/>
        </authorList>
    </citation>
    <scope>NUCLEOTIDE SEQUENCE</scope>
    <source>
        <strain evidence="2">CPER-KK1</strain>
    </source>
</reference>